<dbReference type="EMBL" id="JAHGAV010000246">
    <property type="protein sequence ID" value="KAG6927650.1"/>
    <property type="molecule type" value="Genomic_DNA"/>
</dbReference>
<dbReference type="InterPro" id="IPR048465">
    <property type="entry name" value="Maestro-like_HEAT"/>
</dbReference>
<organism evidence="3 4">
    <name type="scientific">Chelydra serpentina</name>
    <name type="common">Snapping turtle</name>
    <name type="synonym">Testudo serpentina</name>
    <dbReference type="NCBI Taxonomy" id="8475"/>
    <lineage>
        <taxon>Eukaryota</taxon>
        <taxon>Metazoa</taxon>
        <taxon>Chordata</taxon>
        <taxon>Craniata</taxon>
        <taxon>Vertebrata</taxon>
        <taxon>Euteleostomi</taxon>
        <taxon>Archelosauria</taxon>
        <taxon>Testudinata</taxon>
        <taxon>Testudines</taxon>
        <taxon>Cryptodira</taxon>
        <taxon>Durocryptodira</taxon>
        <taxon>Americhelydia</taxon>
        <taxon>Chelydroidea</taxon>
        <taxon>Chelydridae</taxon>
        <taxon>Chelydra</taxon>
    </lineage>
</organism>
<dbReference type="AlphaFoldDB" id="A0A8T1SFW9"/>
<protein>
    <submittedName>
        <fullName evidence="3">Maestro heat like repeat family member 2A</fullName>
    </submittedName>
</protein>
<dbReference type="Proteomes" id="UP000765507">
    <property type="component" value="Unassembled WGS sequence"/>
</dbReference>
<dbReference type="InterPro" id="IPR055408">
    <property type="entry name" value="HEAT_MROH2B-like"/>
</dbReference>
<sequence>CRPQGYHSLPACSRSLCVLQEIIKAEPRSSLLSPVRQEAMVAIGHLSKVKPPLSCEKNQELMEQCLDSVFSLPPQEFTEDVGPIQTLYASTMAILEGLMQMLLQEDETPERLQGSFRLLQRWLVSEQVWERARAMRVSAHLLRAYLQTVTITTQIPPGQFSALAGTLGPYTCDSLGSIRQGAGDAIGCLLDIQVAKQPWTLRGRDEEWALRRLCQELQSADPGEVWDASMKLANMVSRALPEAEILPFTQTLLESLGAVSQACDQASVLWFHTLLTDRAGDLKDTVQAILSITSTYLRCTEEPEPRGLLAQAVSLLAQHHREAVVTYLLQRPLPLEKWSVPSVRW</sequence>
<dbReference type="Pfam" id="PF21047">
    <property type="entry name" value="HEAT_Maestro"/>
    <property type="match status" value="1"/>
</dbReference>
<gene>
    <name evidence="3" type="ORF">G0U57_009477</name>
</gene>
<dbReference type="Pfam" id="PF23210">
    <property type="entry name" value="HEAT_Maestro_2"/>
    <property type="match status" value="1"/>
</dbReference>
<dbReference type="PANTHER" id="PTHR23120:SF22">
    <property type="entry name" value="MAESTRO HEAT-LIKE REPEAT-CONTAINING PROTEIN FAMILY MEMBER 2B"/>
    <property type="match status" value="1"/>
</dbReference>
<feature type="domain" description="MROH2B-like HEAT-repeats" evidence="2">
    <location>
        <begin position="18"/>
        <end position="104"/>
    </location>
</feature>
<name>A0A8T1SFW9_CHESE</name>
<dbReference type="PANTHER" id="PTHR23120">
    <property type="entry name" value="MAESTRO-RELATED HEAT DOMAIN-CONTAINING"/>
    <property type="match status" value="1"/>
</dbReference>
<dbReference type="InterPro" id="IPR016024">
    <property type="entry name" value="ARM-type_fold"/>
</dbReference>
<evidence type="ECO:0000313" key="3">
    <source>
        <dbReference type="EMBL" id="KAG6927650.1"/>
    </source>
</evidence>
<dbReference type="GO" id="GO:0005737">
    <property type="term" value="C:cytoplasm"/>
    <property type="evidence" value="ECO:0007669"/>
    <property type="project" value="TreeGrafter"/>
</dbReference>
<dbReference type="InterPro" id="IPR045206">
    <property type="entry name" value="Maestro_heat-like_prot"/>
</dbReference>
<comment type="caution">
    <text evidence="3">The sequence shown here is derived from an EMBL/GenBank/DDBJ whole genome shotgun (WGS) entry which is preliminary data.</text>
</comment>
<evidence type="ECO:0000259" key="1">
    <source>
        <dbReference type="Pfam" id="PF21047"/>
    </source>
</evidence>
<feature type="domain" description="Maestro-like HEAT-repeats" evidence="1">
    <location>
        <begin position="129"/>
        <end position="339"/>
    </location>
</feature>
<reference evidence="3 4" key="1">
    <citation type="journal article" date="2020" name="G3 (Bethesda)">
        <title>Draft Genome of the Common Snapping Turtle, Chelydra serpentina, a Model for Phenotypic Plasticity in Reptiles.</title>
        <authorList>
            <person name="Das D."/>
            <person name="Singh S.K."/>
            <person name="Bierstedt J."/>
            <person name="Erickson A."/>
            <person name="Galli G.L.J."/>
            <person name="Crossley D.A. 2nd"/>
            <person name="Rhen T."/>
        </authorList>
    </citation>
    <scope>NUCLEOTIDE SEQUENCE [LARGE SCALE GENOMIC DNA]</scope>
    <source>
        <tissue evidence="3">Whole blood</tissue>
    </source>
</reference>
<keyword evidence="4" id="KW-1185">Reference proteome</keyword>
<proteinExistence type="predicted"/>
<dbReference type="OrthoDB" id="9426677at2759"/>
<evidence type="ECO:0000313" key="4">
    <source>
        <dbReference type="Proteomes" id="UP000765507"/>
    </source>
</evidence>
<accession>A0A8T1SFW9</accession>
<dbReference type="SUPFAM" id="SSF48371">
    <property type="entry name" value="ARM repeat"/>
    <property type="match status" value="1"/>
</dbReference>
<feature type="non-terminal residue" evidence="3">
    <location>
        <position position="345"/>
    </location>
</feature>
<evidence type="ECO:0000259" key="2">
    <source>
        <dbReference type="Pfam" id="PF23210"/>
    </source>
</evidence>